<dbReference type="AlphaFoldDB" id="A0A4Q0V8I6"/>
<gene>
    <name evidence="2" type="ORF">DP130_13295</name>
</gene>
<protein>
    <submittedName>
        <fullName evidence="2">Uncharacterized protein</fullName>
    </submittedName>
</protein>
<comment type="caution">
    <text evidence="2">The sequence shown here is derived from an EMBL/GenBank/DDBJ whole genome shotgun (WGS) entry which is preliminary data.</text>
</comment>
<keyword evidence="1" id="KW-0732">Signal</keyword>
<evidence type="ECO:0000313" key="2">
    <source>
        <dbReference type="EMBL" id="RXI44406.1"/>
    </source>
</evidence>
<name>A0A4Q0V8I6_CLOTA</name>
<evidence type="ECO:0000313" key="3">
    <source>
        <dbReference type="Proteomes" id="UP000290921"/>
    </source>
</evidence>
<organism evidence="2 3">
    <name type="scientific">Clostridium tetani</name>
    <dbReference type="NCBI Taxonomy" id="1513"/>
    <lineage>
        <taxon>Bacteria</taxon>
        <taxon>Bacillati</taxon>
        <taxon>Bacillota</taxon>
        <taxon>Clostridia</taxon>
        <taxon>Eubacteriales</taxon>
        <taxon>Clostridiaceae</taxon>
        <taxon>Clostridium</taxon>
    </lineage>
</organism>
<feature type="signal peptide" evidence="1">
    <location>
        <begin position="1"/>
        <end position="27"/>
    </location>
</feature>
<dbReference type="Proteomes" id="UP000290921">
    <property type="component" value="Unassembled WGS sequence"/>
</dbReference>
<evidence type="ECO:0000256" key="1">
    <source>
        <dbReference type="SAM" id="SignalP"/>
    </source>
</evidence>
<dbReference type="EMBL" id="QMAP01000018">
    <property type="protein sequence ID" value="RXI44406.1"/>
    <property type="molecule type" value="Genomic_DNA"/>
</dbReference>
<feature type="chain" id="PRO_5021012111" evidence="1">
    <location>
        <begin position="28"/>
        <end position="231"/>
    </location>
</feature>
<accession>A0A4Q0V8I6</accession>
<proteinExistence type="predicted"/>
<sequence>MFKLKKTFQLLVLSLLILSLKNINVYAQNSNTHDFIFKIGNEHIKLIKDDNGKVLEEEHIIDLTKEQLIDRLVEVKGYTKEEAISKIDSNKNKSKLQNYLLNSSFIRYREVYKVYHEGPCATQLGGWITENVQGHYGWIESIDSGYFKALSSGNYELKDVSMTKPLLASSDRAVFRASGTIVIETSRSSTSEFSVNNLKMFGFTTAYQESSKYFMRKHVGYVYNYTPFGRG</sequence>
<dbReference type="RefSeq" id="WP_129030998.1">
    <property type="nucleotide sequence ID" value="NZ_AP026825.1"/>
</dbReference>
<reference evidence="2 3" key="1">
    <citation type="submission" date="2018-06" db="EMBL/GenBank/DDBJ databases">
        <title>Genome conservation of Clostridium tetani.</title>
        <authorList>
            <person name="Bruggemann H."/>
            <person name="Popoff M.R."/>
        </authorList>
    </citation>
    <scope>NUCLEOTIDE SEQUENCE [LARGE SCALE GENOMIC DNA]</scope>
    <source>
        <strain evidence="2 3">2017.061</strain>
    </source>
</reference>